<dbReference type="SMART" id="SM00248">
    <property type="entry name" value="ANK"/>
    <property type="match status" value="7"/>
</dbReference>
<feature type="repeat" description="ANK" evidence="12">
    <location>
        <begin position="279"/>
        <end position="311"/>
    </location>
</feature>
<dbReference type="OMA" id="PLEAMIW"/>
<dbReference type="Gene3D" id="1.25.40.20">
    <property type="entry name" value="Ankyrin repeat-containing domain"/>
    <property type="match status" value="3"/>
</dbReference>
<evidence type="ECO:0000256" key="13">
    <source>
        <dbReference type="SAM" id="Phobius"/>
    </source>
</evidence>
<keyword evidence="3" id="KW-0716">Sensory transduction</keyword>
<gene>
    <name evidence="15" type="primary">726724</name>
    <name evidence="17" type="synonym">LOC726724</name>
</gene>
<dbReference type="EnsemblMetazoa" id="XM_001122445">
    <property type="protein sequence ID" value="XP_001122445"/>
    <property type="gene ID" value="LOC726724"/>
</dbReference>
<feature type="repeat" description="ANK" evidence="12">
    <location>
        <begin position="133"/>
        <end position="165"/>
    </location>
</feature>
<feature type="domain" description="Ion transport" evidence="14">
    <location>
        <begin position="404"/>
        <end position="645"/>
    </location>
</feature>
<dbReference type="RefSeq" id="XP_001122445.1">
    <property type="nucleotide sequence ID" value="XM_001122445.5"/>
</dbReference>
<keyword evidence="9 13" id="KW-0472">Membrane</keyword>
<dbReference type="PROSITE" id="PS50088">
    <property type="entry name" value="ANK_REPEAT"/>
    <property type="match status" value="5"/>
</dbReference>
<evidence type="ECO:0000256" key="5">
    <source>
        <dbReference type="ARBA" id="ARBA00022737"/>
    </source>
</evidence>
<dbReference type="OrthoDB" id="5402602at2759"/>
<protein>
    <submittedName>
        <fullName evidence="17">Transient receptor potential channel pyrexia</fullName>
    </submittedName>
</protein>
<organism evidence="15">
    <name type="scientific">Apis mellifera</name>
    <name type="common">Honeybee</name>
    <dbReference type="NCBI Taxonomy" id="7460"/>
    <lineage>
        <taxon>Eukaryota</taxon>
        <taxon>Metazoa</taxon>
        <taxon>Ecdysozoa</taxon>
        <taxon>Arthropoda</taxon>
        <taxon>Hexapoda</taxon>
        <taxon>Insecta</taxon>
        <taxon>Pterygota</taxon>
        <taxon>Neoptera</taxon>
        <taxon>Endopterygota</taxon>
        <taxon>Hymenoptera</taxon>
        <taxon>Apocrita</taxon>
        <taxon>Aculeata</taxon>
        <taxon>Apoidea</taxon>
        <taxon>Anthophila</taxon>
        <taxon>Apidae</taxon>
        <taxon>Apis</taxon>
    </lineage>
</organism>
<dbReference type="Pfam" id="PF00520">
    <property type="entry name" value="Ion_trans"/>
    <property type="match status" value="1"/>
</dbReference>
<evidence type="ECO:0000259" key="14">
    <source>
        <dbReference type="Pfam" id="PF00520"/>
    </source>
</evidence>
<keyword evidence="8" id="KW-0406">Ion transport</keyword>
<dbReference type="AlphaFoldDB" id="A0A7M7G066"/>
<accession>A0A8B6XG00</accession>
<reference evidence="15" key="1">
    <citation type="submission" date="2021-01" db="UniProtKB">
        <authorList>
            <consortium name="EnsemblMetazoa"/>
        </authorList>
    </citation>
    <scope>IDENTIFICATION</scope>
    <source>
        <strain evidence="15">DH4</strain>
    </source>
</reference>
<keyword evidence="17" id="KW-0675">Receptor</keyword>
<feature type="transmembrane region" description="Helical" evidence="13">
    <location>
        <begin position="401"/>
        <end position="422"/>
    </location>
</feature>
<keyword evidence="6 13" id="KW-1133">Transmembrane helix</keyword>
<dbReference type="PROSITE" id="PS50297">
    <property type="entry name" value="ANK_REP_REGION"/>
    <property type="match status" value="5"/>
</dbReference>
<dbReference type="KEGG" id="ame:726724"/>
<evidence type="ECO:0000256" key="10">
    <source>
        <dbReference type="ARBA" id="ARBA00023180"/>
    </source>
</evidence>
<feature type="repeat" description="ANK" evidence="12">
    <location>
        <begin position="75"/>
        <end position="100"/>
    </location>
</feature>
<keyword evidence="16" id="KW-1185">Reference proteome</keyword>
<reference evidence="17" key="2">
    <citation type="submission" date="2025-04" db="UniProtKB">
        <authorList>
            <consortium name="RefSeq"/>
        </authorList>
    </citation>
    <scope>IDENTIFICATION</scope>
    <source>
        <strain evidence="17">DH4</strain>
        <tissue evidence="17">Whole body</tissue>
    </source>
</reference>
<dbReference type="InterPro" id="IPR005821">
    <property type="entry name" value="Ion_trans_dom"/>
</dbReference>
<evidence type="ECO:0000256" key="1">
    <source>
        <dbReference type="ARBA" id="ARBA00004141"/>
    </source>
</evidence>
<evidence type="ECO:0000256" key="9">
    <source>
        <dbReference type="ARBA" id="ARBA00023136"/>
    </source>
</evidence>
<evidence type="ECO:0000256" key="4">
    <source>
        <dbReference type="ARBA" id="ARBA00022692"/>
    </source>
</evidence>
<keyword evidence="4 13" id="KW-0812">Transmembrane</keyword>
<feature type="transmembrane region" description="Helical" evidence="13">
    <location>
        <begin position="437"/>
        <end position="457"/>
    </location>
</feature>
<evidence type="ECO:0000256" key="12">
    <source>
        <dbReference type="PROSITE-ProRule" id="PRU00023"/>
    </source>
</evidence>
<evidence type="ECO:0000256" key="11">
    <source>
        <dbReference type="ARBA" id="ARBA00023303"/>
    </source>
</evidence>
<dbReference type="GO" id="GO:0005216">
    <property type="term" value="F:monoatomic ion channel activity"/>
    <property type="evidence" value="ECO:0007669"/>
    <property type="project" value="InterPro"/>
</dbReference>
<keyword evidence="10" id="KW-0325">Glycoprotein</keyword>
<feature type="transmembrane region" description="Helical" evidence="13">
    <location>
        <begin position="546"/>
        <end position="568"/>
    </location>
</feature>
<evidence type="ECO:0000256" key="8">
    <source>
        <dbReference type="ARBA" id="ARBA00023065"/>
    </source>
</evidence>
<accession>A0A7M7G066</accession>
<dbReference type="SUPFAM" id="SSF48403">
    <property type="entry name" value="Ankyrin repeat"/>
    <property type="match status" value="1"/>
</dbReference>
<dbReference type="Gene3D" id="1.10.287.70">
    <property type="match status" value="1"/>
</dbReference>
<evidence type="ECO:0000256" key="6">
    <source>
        <dbReference type="ARBA" id="ARBA00022989"/>
    </source>
</evidence>
<dbReference type="InterPro" id="IPR002110">
    <property type="entry name" value="Ankyrin_rpt"/>
</dbReference>
<keyword evidence="2" id="KW-0813">Transport</keyword>
<dbReference type="Pfam" id="PF13857">
    <property type="entry name" value="Ank_5"/>
    <property type="match status" value="1"/>
</dbReference>
<dbReference type="GeneID" id="726724"/>
<keyword evidence="11" id="KW-0407">Ion channel</keyword>
<keyword evidence="7 12" id="KW-0040">ANK repeat</keyword>
<dbReference type="PRINTS" id="PR01415">
    <property type="entry name" value="ANKYRIN"/>
</dbReference>
<evidence type="ECO:0000313" key="15">
    <source>
        <dbReference type="EnsemblMetazoa" id="XP_001122445"/>
    </source>
</evidence>
<evidence type="ECO:0000313" key="17">
    <source>
        <dbReference type="RefSeq" id="XP_001122445.1"/>
    </source>
</evidence>
<evidence type="ECO:0000313" key="16">
    <source>
        <dbReference type="Proteomes" id="UP000005203"/>
    </source>
</evidence>
<name>A0A7M7G066_APIME</name>
<feature type="repeat" description="ANK" evidence="12">
    <location>
        <begin position="244"/>
        <end position="266"/>
    </location>
</feature>
<dbReference type="PANTHER" id="PTHR47143:SF1">
    <property type="entry name" value="ION_TRANS DOMAIN-CONTAINING PROTEIN"/>
    <property type="match status" value="1"/>
</dbReference>
<dbReference type="Pfam" id="PF12796">
    <property type="entry name" value="Ank_2"/>
    <property type="match status" value="2"/>
</dbReference>
<evidence type="ECO:0000256" key="7">
    <source>
        <dbReference type="ARBA" id="ARBA00023043"/>
    </source>
</evidence>
<comment type="subcellular location">
    <subcellularLocation>
        <location evidence="1">Membrane</location>
        <topology evidence="1">Multi-pass membrane protein</topology>
    </subcellularLocation>
</comment>
<sequence>MSAGEDDRSRLIASIENGDVETAIRIFTERFDKKLLKPVGVLYVTAVQLAAWQGEIELLDLFYRSGADINATDKIGRCALFHAAHRGNYEVVNWLLEHGAYTENRVGIEACYKKIPGSSSLNIGRNLPTPECWGRTAMHQAVKNNHPEVVRMLVNAGADANVRDDRGITPLLLAGSKVEREDSNEISKYNCIIEILVSAKVCINVVHPDTGTTALHSAVLLGSLLATRRLLNGGACPLYQCKSTGSTPLHLAANAGNPEILSILLESISSHQIDIRDNIDRTPLHRASYQGNSKCVEILIDHGGNLAAKTGTGVTVIDAIFAHIPTPVLLLNDILDSCVKMNCNGNSQIIVDFNVLAPKGELQMGVVTSLIAAASSVEQLTILQHPLVETFLWLKWSKLRIFFFTLVFIHALLVLSLSGYSITIQYHQTDCTPLRRILASCSTIILLHYTIQVLMVPKYYLRQLETWLSFACSVISFTISMNEDRGTEITTSPGGEGLNARHPPQWVLHTISLAILVAWMQMMLLIGRLPMCGNYALMFSTVLKNILKVLLAFVCLIVGFAFSFAVLFHGNDQFRNSWRAVVKTVVMMMGEYEYGDLFSDEKNGSSFLTATSRVVFLAFVMLASIVLMNLMIGLAVNDIQGLEKEGHIRQLLKQAEFVGHLERLTSHRIFRGNWLHPRLARLLDSRRGIPTKITFGYHKCYLHESFPGIPSRLREALFLLATENSRRFESGRENNNDKVELRTLLEQVLLQLRMSHTYGIGYKFPKHIGMKSQIDRRKSAI</sequence>
<evidence type="ECO:0000256" key="2">
    <source>
        <dbReference type="ARBA" id="ARBA00022448"/>
    </source>
</evidence>
<feature type="repeat" description="ANK" evidence="12">
    <location>
        <begin position="45"/>
        <end position="74"/>
    </location>
</feature>
<dbReference type="PANTHER" id="PTHR47143">
    <property type="entry name" value="TRANSIENT RECEPTOR POTENTIAL CATION CHANNEL PROTEIN PAINLESS"/>
    <property type="match status" value="1"/>
</dbReference>
<proteinExistence type="predicted"/>
<evidence type="ECO:0000256" key="3">
    <source>
        <dbReference type="ARBA" id="ARBA00022606"/>
    </source>
</evidence>
<keyword evidence="5" id="KW-0677">Repeat</keyword>
<dbReference type="InterPro" id="IPR036770">
    <property type="entry name" value="Ankyrin_rpt-contain_sf"/>
</dbReference>
<dbReference type="InterPro" id="IPR052076">
    <property type="entry name" value="TRP_cation_channel"/>
</dbReference>
<feature type="transmembrane region" description="Helical" evidence="13">
    <location>
        <begin position="506"/>
        <end position="526"/>
    </location>
</feature>
<feature type="transmembrane region" description="Helical" evidence="13">
    <location>
        <begin position="614"/>
        <end position="636"/>
    </location>
</feature>
<dbReference type="Proteomes" id="UP000005203">
    <property type="component" value="Linkage group LG4"/>
</dbReference>
<dbReference type="GO" id="GO:0034703">
    <property type="term" value="C:cation channel complex"/>
    <property type="evidence" value="ECO:0007669"/>
    <property type="project" value="UniProtKB-ARBA"/>
</dbReference>